<dbReference type="Gene3D" id="3.40.1520.20">
    <property type="match status" value="2"/>
</dbReference>
<dbReference type="InterPro" id="IPR050330">
    <property type="entry name" value="Bact_OuterMem_StrucFunc"/>
</dbReference>
<dbReference type="InterPro" id="IPR007055">
    <property type="entry name" value="BON_dom"/>
</dbReference>
<evidence type="ECO:0000313" key="6">
    <source>
        <dbReference type="Proteomes" id="UP000199344"/>
    </source>
</evidence>
<dbReference type="PROSITE" id="PS51123">
    <property type="entry name" value="OMPA_2"/>
    <property type="match status" value="1"/>
</dbReference>
<dbReference type="CDD" id="cd07185">
    <property type="entry name" value="OmpA_C-like"/>
    <property type="match status" value="1"/>
</dbReference>
<dbReference type="SUPFAM" id="SSF103088">
    <property type="entry name" value="OmpA-like"/>
    <property type="match status" value="1"/>
</dbReference>
<evidence type="ECO:0000256" key="1">
    <source>
        <dbReference type="PROSITE-ProRule" id="PRU00473"/>
    </source>
</evidence>
<feature type="domain" description="OmpA-like" evidence="4">
    <location>
        <begin position="499"/>
        <end position="616"/>
    </location>
</feature>
<evidence type="ECO:0000259" key="4">
    <source>
        <dbReference type="PROSITE" id="PS51123"/>
    </source>
</evidence>
<evidence type="ECO:0000256" key="3">
    <source>
        <dbReference type="SAM" id="SignalP"/>
    </source>
</evidence>
<evidence type="ECO:0000313" key="5">
    <source>
        <dbReference type="EMBL" id="SDE64166.1"/>
    </source>
</evidence>
<feature type="chain" id="PRO_5011741204" evidence="3">
    <location>
        <begin position="33"/>
        <end position="709"/>
    </location>
</feature>
<feature type="region of interest" description="Disordered" evidence="2">
    <location>
        <begin position="679"/>
        <end position="709"/>
    </location>
</feature>
<organism evidence="5 6">
    <name type="scientific">Paracoccus isoporae</name>
    <dbReference type="NCBI Taxonomy" id="591205"/>
    <lineage>
        <taxon>Bacteria</taxon>
        <taxon>Pseudomonadati</taxon>
        <taxon>Pseudomonadota</taxon>
        <taxon>Alphaproteobacteria</taxon>
        <taxon>Rhodobacterales</taxon>
        <taxon>Paracoccaceae</taxon>
        <taxon>Paracoccus</taxon>
    </lineage>
</organism>
<reference evidence="5 6" key="1">
    <citation type="submission" date="2016-10" db="EMBL/GenBank/DDBJ databases">
        <authorList>
            <person name="de Groot N.N."/>
        </authorList>
    </citation>
    <scope>NUCLEOTIDE SEQUENCE [LARGE SCALE GENOMIC DNA]</scope>
    <source>
        <strain evidence="5 6">DSM 22220</strain>
    </source>
</reference>
<keyword evidence="1" id="KW-0472">Membrane</keyword>
<protein>
    <submittedName>
        <fullName evidence="5">OmpA-OmpF porin, OOP family</fullName>
    </submittedName>
</protein>
<dbReference type="RefSeq" id="WP_090524578.1">
    <property type="nucleotide sequence ID" value="NZ_FNAH01000009.1"/>
</dbReference>
<proteinExistence type="predicted"/>
<feature type="compositionally biased region" description="Low complexity" evidence="2">
    <location>
        <begin position="698"/>
        <end position="709"/>
    </location>
</feature>
<keyword evidence="3" id="KW-0732">Signal</keyword>
<feature type="signal peptide" evidence="3">
    <location>
        <begin position="1"/>
        <end position="32"/>
    </location>
</feature>
<dbReference type="OrthoDB" id="5525824at2"/>
<dbReference type="PANTHER" id="PTHR30329">
    <property type="entry name" value="STATOR ELEMENT OF FLAGELLAR MOTOR COMPLEX"/>
    <property type="match status" value="1"/>
</dbReference>
<keyword evidence="6" id="KW-1185">Reference proteome</keyword>
<dbReference type="InterPro" id="IPR006665">
    <property type="entry name" value="OmpA-like"/>
</dbReference>
<dbReference type="PRINTS" id="PR01023">
    <property type="entry name" value="NAFLGMOTY"/>
</dbReference>
<dbReference type="InterPro" id="IPR036737">
    <property type="entry name" value="OmpA-like_sf"/>
</dbReference>
<dbReference type="GO" id="GO:0016020">
    <property type="term" value="C:membrane"/>
    <property type="evidence" value="ECO:0007669"/>
    <property type="project" value="UniProtKB-UniRule"/>
</dbReference>
<dbReference type="AlphaFoldDB" id="A0A1G7EL72"/>
<dbReference type="STRING" id="591205.SAMN05421538_1098"/>
<dbReference type="EMBL" id="FNAH01000009">
    <property type="protein sequence ID" value="SDE64166.1"/>
    <property type="molecule type" value="Genomic_DNA"/>
</dbReference>
<dbReference type="Proteomes" id="UP000199344">
    <property type="component" value="Unassembled WGS sequence"/>
</dbReference>
<dbReference type="PANTHER" id="PTHR30329:SF21">
    <property type="entry name" value="LIPOPROTEIN YIAD-RELATED"/>
    <property type="match status" value="1"/>
</dbReference>
<name>A0A1G7EL72_9RHOB</name>
<gene>
    <name evidence="5" type="ORF">SAMN05421538_1098</name>
</gene>
<accession>A0A1G7EL72</accession>
<evidence type="ECO:0000256" key="2">
    <source>
        <dbReference type="SAM" id="MobiDB-lite"/>
    </source>
</evidence>
<dbReference type="Gene3D" id="3.30.1330.60">
    <property type="entry name" value="OmpA-like domain"/>
    <property type="match status" value="1"/>
</dbReference>
<sequence>MDEQRNFSVTETPRRGRAYLVLSLLALATAGAASWDAATRIADAMETRTRQQIRSVLASEGQGWARVRTDGLVVRLSGTAPDEVARFRALTAASGVVDDHRIRDEMTVAVRDMLEPPDFSLELMRQGRTLSLIGLVPARTDREALARKLVSDGAEITDLTSTAAFPPPEDWGSALDFAVAAAGIIDQGTISVAPSRVRINANAASPEDKLRLEGALISAAPPGLSVSTEIAAPLPVIAPYVLRLTRSGPDLRLEECAAPDAASRDAILSAVAALRAPGDGDVPAAASCALGIGAPDGWTDSVTSVIAALGRMGDGTVEMTDETVEIVLPATATPELAETETAALSAALPAGYTLRLTRAEADPADGPPRFTATIGADGPAEIAGVVPDETMRQTVQSLARAQLGPVEGELKLNPALRDGWALRVLAGLDAMGALDLGRVTVSADQIMLSGISGDRQASEKALAALSARLGEGAAYAMSIAYDPLRDPQITRPDGTVCVDRLNAIMLQSEIGFEPGGARIAGDIDPVIEEIRPVLEDCADYSIELAGHTDAQGGDASNMALSLDRAQAVLGALRDAGLPVANLTARGYGETRPIAENDTEEGREANRRIELTLSSPDPVRAPLPLAPIRTGLTPSADAAAAALQAARPASEVVSPAPLPLVPELAGAGLLEIAPVIEPPAVVQQATPDTPRPPDRPEDPQNAANAAEEAP</sequence>
<dbReference type="Pfam" id="PF04972">
    <property type="entry name" value="BON"/>
    <property type="match status" value="1"/>
</dbReference>
<dbReference type="Pfam" id="PF00691">
    <property type="entry name" value="OmpA"/>
    <property type="match status" value="1"/>
</dbReference>